<sequence>MVHVLIIIIGVATLLTAIGGIRAMIALARNGY</sequence>
<reference evidence="2 3" key="1">
    <citation type="submission" date="2020-07" db="EMBL/GenBank/DDBJ databases">
        <title>Sequencing the genomes of 1000 actinobacteria strains.</title>
        <authorList>
            <person name="Klenk H.-P."/>
        </authorList>
    </citation>
    <scope>NUCLEOTIDE SEQUENCE [LARGE SCALE GENOMIC DNA]</scope>
    <source>
        <strain evidence="2 3">DSM 23141</strain>
    </source>
</reference>
<name>A0A852YDA4_9MICO</name>
<organism evidence="2 3">
    <name type="scientific">Schumannella luteola</name>
    <dbReference type="NCBI Taxonomy" id="472059"/>
    <lineage>
        <taxon>Bacteria</taxon>
        <taxon>Bacillati</taxon>
        <taxon>Actinomycetota</taxon>
        <taxon>Actinomycetes</taxon>
        <taxon>Micrococcales</taxon>
        <taxon>Microbacteriaceae</taxon>
        <taxon>Schumannella</taxon>
    </lineage>
</organism>
<comment type="caution">
    <text evidence="2">The sequence shown here is derived from an EMBL/GenBank/DDBJ whole genome shotgun (WGS) entry which is preliminary data.</text>
</comment>
<keyword evidence="1" id="KW-1133">Transmembrane helix</keyword>
<protein>
    <submittedName>
        <fullName evidence="2">Purine-cytosine permease-like protein</fullName>
    </submittedName>
</protein>
<dbReference type="EMBL" id="JACBZY010000001">
    <property type="protein sequence ID" value="NYG99264.1"/>
    <property type="molecule type" value="Genomic_DNA"/>
</dbReference>
<gene>
    <name evidence="2" type="ORF">BJ979_001890</name>
</gene>
<dbReference type="Proteomes" id="UP000553888">
    <property type="component" value="Unassembled WGS sequence"/>
</dbReference>
<feature type="transmembrane region" description="Helical" evidence="1">
    <location>
        <begin position="6"/>
        <end position="28"/>
    </location>
</feature>
<proteinExistence type="predicted"/>
<keyword evidence="3" id="KW-1185">Reference proteome</keyword>
<evidence type="ECO:0000256" key="1">
    <source>
        <dbReference type="SAM" id="Phobius"/>
    </source>
</evidence>
<evidence type="ECO:0000313" key="2">
    <source>
        <dbReference type="EMBL" id="NYG99264.1"/>
    </source>
</evidence>
<evidence type="ECO:0000313" key="3">
    <source>
        <dbReference type="Proteomes" id="UP000553888"/>
    </source>
</evidence>
<keyword evidence="1" id="KW-0812">Transmembrane</keyword>
<dbReference type="AlphaFoldDB" id="A0A852YDA4"/>
<accession>A0A852YDA4</accession>
<keyword evidence="1" id="KW-0472">Membrane</keyword>